<keyword evidence="2" id="KW-1185">Reference proteome</keyword>
<gene>
    <name evidence="1" type="ORF">SAMN05443668_104131</name>
</gene>
<dbReference type="OrthoDB" id="4939521at2"/>
<dbReference type="Proteomes" id="UP000184440">
    <property type="component" value="Unassembled WGS sequence"/>
</dbReference>
<dbReference type="AlphaFoldDB" id="A0A1M7Q4S7"/>
<organism evidence="1 2">
    <name type="scientific">Cryptosporangium aurantiacum</name>
    <dbReference type="NCBI Taxonomy" id="134849"/>
    <lineage>
        <taxon>Bacteria</taxon>
        <taxon>Bacillati</taxon>
        <taxon>Actinomycetota</taxon>
        <taxon>Actinomycetes</taxon>
        <taxon>Cryptosporangiales</taxon>
        <taxon>Cryptosporangiaceae</taxon>
        <taxon>Cryptosporangium</taxon>
    </lineage>
</organism>
<proteinExistence type="predicted"/>
<dbReference type="STRING" id="134849.SAMN05443668_104131"/>
<sequence>MDIDVVLELLRRQGGQFWQLTTREELAEWILTEHPEAAALEDFPAAVEAMPIALRVAGQGGLYAEAMTFAGAVIRTAVPLAARTAGRNWMLSVWRPDGPDPRVRLTVGLPEVLDLTTRDGDLYAWAALSGSAVRAALASGSLSADEMERRGLIESMRPYKTLGEYDAVAYQGTLDAIRWLYAQPAGLTAARLLCAQLVADGRFPHRKNYEPAAVAEAWAIHEAAGQGRRGFDRPYRGKPADGVYPELIPVGAAARAAAIGEHDALCRQLRDHLAAAGIAAGELVAVPADLAWRDRAGGQVIAEVKSCLAGADADRLRLGLGQVLDYRQRLAARGVAAKAVLLVSRVRDPAWFDICAGVGVTLLAGDDEKAWRLA</sequence>
<dbReference type="EMBL" id="FRCS01000004">
    <property type="protein sequence ID" value="SHN25128.1"/>
    <property type="molecule type" value="Genomic_DNA"/>
</dbReference>
<dbReference type="RefSeq" id="WP_073257581.1">
    <property type="nucleotide sequence ID" value="NZ_FRCS01000004.1"/>
</dbReference>
<name>A0A1M7Q4S7_9ACTN</name>
<reference evidence="1 2" key="1">
    <citation type="submission" date="2016-11" db="EMBL/GenBank/DDBJ databases">
        <authorList>
            <person name="Jaros S."/>
            <person name="Januszkiewicz K."/>
            <person name="Wedrychowicz H."/>
        </authorList>
    </citation>
    <scope>NUCLEOTIDE SEQUENCE [LARGE SCALE GENOMIC DNA]</scope>
    <source>
        <strain evidence="1 2">DSM 46144</strain>
    </source>
</reference>
<evidence type="ECO:0000313" key="2">
    <source>
        <dbReference type="Proteomes" id="UP000184440"/>
    </source>
</evidence>
<accession>A0A1M7Q4S7</accession>
<evidence type="ECO:0000313" key="1">
    <source>
        <dbReference type="EMBL" id="SHN25128.1"/>
    </source>
</evidence>
<protein>
    <submittedName>
        <fullName evidence="1">Uncharacterized protein</fullName>
    </submittedName>
</protein>